<feature type="transmembrane region" description="Helical" evidence="1">
    <location>
        <begin position="132"/>
        <end position="152"/>
    </location>
</feature>
<feature type="transmembrane region" description="Helical" evidence="1">
    <location>
        <begin position="107"/>
        <end position="125"/>
    </location>
</feature>
<reference evidence="2" key="1">
    <citation type="submission" date="2025-08" db="UniProtKB">
        <authorList>
            <consortium name="Ensembl"/>
        </authorList>
    </citation>
    <scope>IDENTIFICATION</scope>
</reference>
<keyword evidence="1" id="KW-0812">Transmembrane</keyword>
<organism evidence="2 3">
    <name type="scientific">Sus scrofa</name>
    <name type="common">Pig</name>
    <dbReference type="NCBI Taxonomy" id="9823"/>
    <lineage>
        <taxon>Eukaryota</taxon>
        <taxon>Metazoa</taxon>
        <taxon>Chordata</taxon>
        <taxon>Craniata</taxon>
        <taxon>Vertebrata</taxon>
        <taxon>Euteleostomi</taxon>
        <taxon>Mammalia</taxon>
        <taxon>Eutheria</taxon>
        <taxon>Laurasiatheria</taxon>
        <taxon>Artiodactyla</taxon>
        <taxon>Suina</taxon>
        <taxon>Suidae</taxon>
        <taxon>Sus</taxon>
    </lineage>
</organism>
<dbReference type="Proteomes" id="UP000694722">
    <property type="component" value="Unplaced"/>
</dbReference>
<dbReference type="AlphaFoldDB" id="A0A8D1G8V5"/>
<sequence>MSKSEIAGSYGSSGFNFLRTLRTVFHSGYTNLYSHQQCIGVPFSPHPSQYLLFVDFLMIAILTDMRWYLIVILICMSLISIVAYLFMYLLAFYMSSLEKCYLGPLPIFNWIFFVTELYELFIYVGPFIDHIIFRYFFPIQEAVFSFCLWFPLLCRNI</sequence>
<feature type="transmembrane region" description="Helical" evidence="1">
    <location>
        <begin position="67"/>
        <end position="95"/>
    </location>
</feature>
<keyword evidence="1" id="KW-0472">Membrane</keyword>
<proteinExistence type="predicted"/>
<name>A0A8D1G8V5_PIG</name>
<accession>A0A8D1G8V5</accession>
<protein>
    <submittedName>
        <fullName evidence="2">Uncharacterized protein</fullName>
    </submittedName>
</protein>
<evidence type="ECO:0000313" key="3">
    <source>
        <dbReference type="Proteomes" id="UP000694722"/>
    </source>
</evidence>
<keyword evidence="1" id="KW-1133">Transmembrane helix</keyword>
<dbReference type="Ensembl" id="ENSSSCT00040106002.1">
    <property type="protein sequence ID" value="ENSSSCP00040048654.1"/>
    <property type="gene ID" value="ENSSSCG00040076174.1"/>
</dbReference>
<evidence type="ECO:0000313" key="2">
    <source>
        <dbReference type="Ensembl" id="ENSSSCP00040048654.1"/>
    </source>
</evidence>
<evidence type="ECO:0000256" key="1">
    <source>
        <dbReference type="SAM" id="Phobius"/>
    </source>
</evidence>